<dbReference type="AlphaFoldDB" id="A0A6B9XVE2"/>
<dbReference type="EMBL" id="MK697699">
    <property type="protein sequence ID" value="QHR90301.1"/>
    <property type="molecule type" value="Genomic_DNA"/>
</dbReference>
<keyword evidence="1" id="KW-0496">Mitochondrion</keyword>
<proteinExistence type="predicted"/>
<sequence>MPGLDLCRLPNQRFVSIQITYVITMLSRPTLDIFASIMHIPFLVSTLRSLILT</sequence>
<reference evidence="1" key="1">
    <citation type="submission" date="2019-03" db="EMBL/GenBank/DDBJ databases">
        <title>Largest Complete Mitochondrial Genome of a Gymnosperm, Sitka Spruce (Picea sitchensis), Indicates Complex Physical Structure.</title>
        <authorList>
            <person name="Jackman S.D."/>
            <person name="Coombe L."/>
            <person name="Warren R."/>
            <person name="Kirk H."/>
            <person name="Trinh E."/>
            <person name="McLeod T."/>
            <person name="Pleasance S."/>
            <person name="Pandoh P."/>
            <person name="Zhao Y."/>
            <person name="Coope R."/>
            <person name="Bousquet J."/>
            <person name="Bohlmann J.C."/>
            <person name="Jones S.J.M."/>
            <person name="Birol I."/>
        </authorList>
    </citation>
    <scope>NUCLEOTIDE SEQUENCE</scope>
    <source>
        <strain evidence="1">Q903</strain>
    </source>
</reference>
<organism evidence="1">
    <name type="scientific">Picea sitchensis</name>
    <name type="common">Sitka spruce</name>
    <name type="synonym">Pinus sitchensis</name>
    <dbReference type="NCBI Taxonomy" id="3332"/>
    <lineage>
        <taxon>Eukaryota</taxon>
        <taxon>Viridiplantae</taxon>
        <taxon>Streptophyta</taxon>
        <taxon>Embryophyta</taxon>
        <taxon>Tracheophyta</taxon>
        <taxon>Spermatophyta</taxon>
        <taxon>Pinopsida</taxon>
        <taxon>Pinidae</taxon>
        <taxon>Conifers I</taxon>
        <taxon>Pinales</taxon>
        <taxon>Pinaceae</taxon>
        <taxon>Picea</taxon>
    </lineage>
</organism>
<evidence type="ECO:0000313" key="1">
    <source>
        <dbReference type="EMBL" id="QHR90301.1"/>
    </source>
</evidence>
<name>A0A6B9XVE2_PICSI</name>
<gene>
    <name evidence="1" type="primary">orf04347</name>
    <name evidence="1" type="ORF">Q903MT_gene4324</name>
</gene>
<geneLocation type="mitochondrion" evidence="1"/>
<protein>
    <submittedName>
        <fullName evidence="1">Uncharacterized protein</fullName>
    </submittedName>
</protein>
<accession>A0A6B9XVE2</accession>